<dbReference type="HOGENOM" id="CLU_1387763_0_0_0"/>
<dbReference type="KEGG" id="aco:Amico_1789"/>
<feature type="signal peptide" evidence="2">
    <location>
        <begin position="1"/>
        <end position="24"/>
    </location>
</feature>
<evidence type="ECO:0000256" key="2">
    <source>
        <dbReference type="SAM" id="SignalP"/>
    </source>
</evidence>
<gene>
    <name evidence="3" type="ordered locus">Amico_1789</name>
</gene>
<organism evidence="3 4">
    <name type="scientific">Aminobacterium colombiense (strain DSM 12261 / ALA-1)</name>
    <dbReference type="NCBI Taxonomy" id="572547"/>
    <lineage>
        <taxon>Bacteria</taxon>
        <taxon>Thermotogati</taxon>
        <taxon>Synergistota</taxon>
        <taxon>Synergistia</taxon>
        <taxon>Synergistales</taxon>
        <taxon>Aminobacteriaceae</taxon>
        <taxon>Aminobacterium</taxon>
    </lineage>
</organism>
<protein>
    <submittedName>
        <fullName evidence="3">Uncharacterized protein</fullName>
    </submittedName>
</protein>
<dbReference type="OrthoDB" id="5523883at2"/>
<evidence type="ECO:0000313" key="3">
    <source>
        <dbReference type="EMBL" id="ADE57902.1"/>
    </source>
</evidence>
<accession>D5EH70</accession>
<dbReference type="eggNOG" id="ENOG5033IB5">
    <property type="taxonomic scope" value="Bacteria"/>
</dbReference>
<reference evidence="3 4" key="1">
    <citation type="journal article" date="2010" name="Stand. Genomic Sci.">
        <title>Complete genome sequence of Aminobacterium colombiense type strain (ALA-1).</title>
        <authorList>
            <person name="Chertkov O."/>
            <person name="Sikorski J."/>
            <person name="Brambilla E."/>
            <person name="Lapidus A."/>
            <person name="Copeland A."/>
            <person name="Glavina Del Rio T."/>
            <person name="Nolan M."/>
            <person name="Lucas S."/>
            <person name="Tice H."/>
            <person name="Cheng J.F."/>
            <person name="Han C."/>
            <person name="Detter J.C."/>
            <person name="Bruce D."/>
            <person name="Tapia R."/>
            <person name="Goodwin L."/>
            <person name="Pitluck S."/>
            <person name="Liolios K."/>
            <person name="Ivanova N."/>
            <person name="Mavromatis K."/>
            <person name="Ovchinnikova G."/>
            <person name="Pati A."/>
            <person name="Chen A."/>
            <person name="Palaniappan K."/>
            <person name="Land M."/>
            <person name="Hauser L."/>
            <person name="Chang Y.J."/>
            <person name="Jeffries C.D."/>
            <person name="Spring S."/>
            <person name="Rohde M."/>
            <person name="Goker M."/>
            <person name="Bristow J."/>
            <person name="Eisen J.A."/>
            <person name="Markowitz V."/>
            <person name="Hugenholtz P."/>
            <person name="Kyrpides N.C."/>
            <person name="Klenk H.P."/>
        </authorList>
    </citation>
    <scope>NUCLEOTIDE SEQUENCE [LARGE SCALE GENOMIC DNA]</scope>
    <source>
        <strain evidence="4">DSM 12261 / ALA-1</strain>
    </source>
</reference>
<dbReference type="Proteomes" id="UP000002366">
    <property type="component" value="Chromosome"/>
</dbReference>
<dbReference type="AlphaFoldDB" id="D5EH70"/>
<evidence type="ECO:0000313" key="4">
    <source>
        <dbReference type="Proteomes" id="UP000002366"/>
    </source>
</evidence>
<name>D5EH70_AMICL</name>
<proteinExistence type="predicted"/>
<sequence>MANRFFRWVGIVCLIFLFATAALAQSSVQPDEIELPESLKNSGKEVSAPISEDGASQSLPEGLRQEITYSDQGTPREVRHSFLHVEGNPVPDTFSYLEYKDSAWVFKSRTVPWGDDGYWTVKKRNTTEGQKIITDGIKQRGWYRGKVRLRGTPENWVYVEWKDGRGFVAPHRMEAFAGELDLPFLPRRKQAECRTT</sequence>
<keyword evidence="4" id="KW-1185">Reference proteome</keyword>
<dbReference type="EMBL" id="CP001997">
    <property type="protein sequence ID" value="ADE57902.1"/>
    <property type="molecule type" value="Genomic_DNA"/>
</dbReference>
<evidence type="ECO:0000256" key="1">
    <source>
        <dbReference type="SAM" id="MobiDB-lite"/>
    </source>
</evidence>
<dbReference type="RefSeq" id="WP_013049164.1">
    <property type="nucleotide sequence ID" value="NC_014011.1"/>
</dbReference>
<feature type="chain" id="PRO_5003071170" evidence="2">
    <location>
        <begin position="25"/>
        <end position="196"/>
    </location>
</feature>
<dbReference type="STRING" id="572547.Amico_1789"/>
<feature type="region of interest" description="Disordered" evidence="1">
    <location>
        <begin position="35"/>
        <end position="63"/>
    </location>
</feature>
<keyword evidence="2" id="KW-0732">Signal</keyword>